<accession>A0ABN8MXG4</accession>
<keyword evidence="4" id="KW-1185">Reference proteome</keyword>
<feature type="region of interest" description="Disordered" evidence="2">
    <location>
        <begin position="372"/>
        <end position="398"/>
    </location>
</feature>
<comment type="caution">
    <text evidence="3">The sequence shown here is derived from an EMBL/GenBank/DDBJ whole genome shotgun (WGS) entry which is preliminary data.</text>
</comment>
<reference evidence="3 4" key="1">
    <citation type="submission" date="2022-05" db="EMBL/GenBank/DDBJ databases">
        <authorList>
            <consortium name="Genoscope - CEA"/>
            <person name="William W."/>
        </authorList>
    </citation>
    <scope>NUCLEOTIDE SEQUENCE [LARGE SCALE GENOMIC DNA]</scope>
</reference>
<gene>
    <name evidence="3" type="ORF">PEVE_00039837</name>
</gene>
<name>A0ABN8MXG4_9CNID</name>
<evidence type="ECO:0000313" key="3">
    <source>
        <dbReference type="EMBL" id="CAH3038223.1"/>
    </source>
</evidence>
<evidence type="ECO:0000256" key="2">
    <source>
        <dbReference type="SAM" id="MobiDB-lite"/>
    </source>
</evidence>
<feature type="coiled-coil region" evidence="1">
    <location>
        <begin position="23"/>
        <end position="71"/>
    </location>
</feature>
<evidence type="ECO:0000313" key="4">
    <source>
        <dbReference type="Proteomes" id="UP001159427"/>
    </source>
</evidence>
<dbReference type="Proteomes" id="UP001159427">
    <property type="component" value="Unassembled WGS sequence"/>
</dbReference>
<proteinExistence type="predicted"/>
<evidence type="ECO:0000256" key="1">
    <source>
        <dbReference type="SAM" id="Coils"/>
    </source>
</evidence>
<feature type="coiled-coil region" evidence="1">
    <location>
        <begin position="111"/>
        <end position="142"/>
    </location>
</feature>
<feature type="compositionally biased region" description="Basic and acidic residues" evidence="2">
    <location>
        <begin position="372"/>
        <end position="384"/>
    </location>
</feature>
<organism evidence="3 4">
    <name type="scientific">Porites evermanni</name>
    <dbReference type="NCBI Taxonomy" id="104178"/>
    <lineage>
        <taxon>Eukaryota</taxon>
        <taxon>Metazoa</taxon>
        <taxon>Cnidaria</taxon>
        <taxon>Anthozoa</taxon>
        <taxon>Hexacorallia</taxon>
        <taxon>Scleractinia</taxon>
        <taxon>Fungiina</taxon>
        <taxon>Poritidae</taxon>
        <taxon>Porites</taxon>
    </lineage>
</organism>
<sequence length="466" mass="53268">MAQMYVYSYEQLVAIVNQQTATIAQHAAVINNLQSERQWLEEDNHIQREELEKSQKNFKDLETSRKLKENKLKKELAHLKESQQDIKWRHKNAVRELNDVKKRNLKMKAHCTSLLDKLDQSTQELQQRKQELDRAKQELDLGYSVGEWMYQHLRYYYWGYFELLKYFQWPGPSSGGATIPELDTNNRPVEGKTVAELPHSYRVTQGVLVSPKPPNSERARTVIDGANKITAALNMVKTTNFRTSLIAQSVIELVPGTIVCPKTVFAIRLAPSQGQNPIEFLLPLINNTSSWSIPEVPEVAQLSAVYSEVHTRPGNHLQRLAICAPEWVNAATLAVKGADRAPRMPQIKRSNATTLTIITSCNKAFESSPLKIKEKHERRSDEPRGGLCQPTTASSEHRLSLANNRQSVDCCDGEKEVLTRKEERRRTGEKKPKTSVSWLKTYRYSAKLNWPKMVALDQLMKILGVW</sequence>
<protein>
    <submittedName>
        <fullName evidence="3">Uncharacterized protein</fullName>
    </submittedName>
</protein>
<keyword evidence="1" id="KW-0175">Coiled coil</keyword>
<dbReference type="EMBL" id="CALNXI010000710">
    <property type="protein sequence ID" value="CAH3038223.1"/>
    <property type="molecule type" value="Genomic_DNA"/>
</dbReference>